<feature type="domain" description="DUF2470" evidence="3">
    <location>
        <begin position="204"/>
        <end position="273"/>
    </location>
</feature>
<dbReference type="Gene3D" id="2.30.110.10">
    <property type="entry name" value="Electron Transport, Fmn-binding Protein, Chain A"/>
    <property type="match status" value="1"/>
</dbReference>
<feature type="compositionally biased region" description="Basic and acidic residues" evidence="1">
    <location>
        <begin position="1"/>
        <end position="10"/>
    </location>
</feature>
<organism evidence="4 5">
    <name type="scientific">Bosea psychrotolerans</name>
    <dbReference type="NCBI Taxonomy" id="1871628"/>
    <lineage>
        <taxon>Bacteria</taxon>
        <taxon>Pseudomonadati</taxon>
        <taxon>Pseudomonadota</taxon>
        <taxon>Alphaproteobacteria</taxon>
        <taxon>Hyphomicrobiales</taxon>
        <taxon>Boseaceae</taxon>
        <taxon>Bosea</taxon>
    </lineage>
</organism>
<dbReference type="InterPro" id="IPR019595">
    <property type="entry name" value="DUF2470"/>
</dbReference>
<dbReference type="InterPro" id="IPR037119">
    <property type="entry name" value="Haem_oxidase_HugZ-like_sf"/>
</dbReference>
<evidence type="ECO:0000259" key="2">
    <source>
        <dbReference type="Pfam" id="PF01243"/>
    </source>
</evidence>
<dbReference type="PANTHER" id="PTHR13343:SF17">
    <property type="entry name" value="CELLULAR REPRESSOR OF E1A-STIMULATED GENES, ISOFORM A"/>
    <property type="match status" value="1"/>
</dbReference>
<dbReference type="Pfam" id="PF10615">
    <property type="entry name" value="DUF2470"/>
    <property type="match status" value="1"/>
</dbReference>
<feature type="compositionally biased region" description="Polar residues" evidence="1">
    <location>
        <begin position="11"/>
        <end position="34"/>
    </location>
</feature>
<sequence length="287" mass="30510">MRDPVRRNEDAVSSNQDPVRSSNEPAQPSGNPARTNPIRPTDETARGLARHLLRSARFGSLATLGQDGHPTATLTSLATDSDGTPLILVSALAAHTGNLIADPRASLLIAPGGKGDPLAHARITLKLRARRIARETEEGLRIRRRFLARQPKAALYADFGDFSFFALGIEAASLNGGFGKAYELGPADILSEPTRAQALAEIEEGAVAHMNADHADALRLYARVLLGARDGAWRATGLDPDGLDLALGDAVLRLGFPACVDSPASLRKTLAELAAQARQHLPDIHRA</sequence>
<dbReference type="SUPFAM" id="SSF50475">
    <property type="entry name" value="FMN-binding split barrel"/>
    <property type="match status" value="1"/>
</dbReference>
<keyword evidence="5" id="KW-1185">Reference proteome</keyword>
<reference evidence="4 5" key="1">
    <citation type="submission" date="2018-01" db="EMBL/GenBank/DDBJ databases">
        <title>Genomic Encyclopedia of Type Strains, Phase III (KMG-III): the genomes of soil and plant-associated and newly described type strains.</title>
        <authorList>
            <person name="Whitman W."/>
        </authorList>
    </citation>
    <scope>NUCLEOTIDE SEQUENCE [LARGE SCALE GENOMIC DNA]</scope>
    <source>
        <strain evidence="4 5">1131</strain>
    </source>
</reference>
<evidence type="ECO:0000256" key="1">
    <source>
        <dbReference type="SAM" id="MobiDB-lite"/>
    </source>
</evidence>
<dbReference type="PANTHER" id="PTHR13343">
    <property type="entry name" value="CREG1 PROTEIN"/>
    <property type="match status" value="1"/>
</dbReference>
<feature type="region of interest" description="Disordered" evidence="1">
    <location>
        <begin position="1"/>
        <end position="41"/>
    </location>
</feature>
<evidence type="ECO:0008006" key="6">
    <source>
        <dbReference type="Google" id="ProtNLM"/>
    </source>
</evidence>
<gene>
    <name evidence="4" type="ORF">CYD53_109147</name>
</gene>
<dbReference type="InterPro" id="IPR011576">
    <property type="entry name" value="Pyridox_Oxase_N"/>
</dbReference>
<name>A0A2S4M7C8_9HYPH</name>
<evidence type="ECO:0000313" key="5">
    <source>
        <dbReference type="Proteomes" id="UP000236919"/>
    </source>
</evidence>
<dbReference type="AlphaFoldDB" id="A0A2S4M7C8"/>
<feature type="domain" description="Pyridoxamine 5'-phosphate oxidase N-terminal" evidence="2">
    <location>
        <begin position="50"/>
        <end position="171"/>
    </location>
</feature>
<comment type="caution">
    <text evidence="4">The sequence shown here is derived from an EMBL/GenBank/DDBJ whole genome shotgun (WGS) entry which is preliminary data.</text>
</comment>
<dbReference type="Gene3D" id="3.20.180.10">
    <property type="entry name" value="PNP-oxidase-like"/>
    <property type="match status" value="1"/>
</dbReference>
<dbReference type="EMBL" id="PQFZ01000009">
    <property type="protein sequence ID" value="POR50437.1"/>
    <property type="molecule type" value="Genomic_DNA"/>
</dbReference>
<protein>
    <recommendedName>
        <fullName evidence="6">DUF2470 domain-containing protein</fullName>
    </recommendedName>
</protein>
<dbReference type="InterPro" id="IPR012349">
    <property type="entry name" value="Split_barrel_FMN-bd"/>
</dbReference>
<dbReference type="GO" id="GO:0005737">
    <property type="term" value="C:cytoplasm"/>
    <property type="evidence" value="ECO:0007669"/>
    <property type="project" value="UniProtKB-ARBA"/>
</dbReference>
<dbReference type="Proteomes" id="UP000236919">
    <property type="component" value="Unassembled WGS sequence"/>
</dbReference>
<accession>A0A2S4M7C8</accession>
<proteinExistence type="predicted"/>
<dbReference type="Pfam" id="PF01243">
    <property type="entry name" value="PNPOx_N"/>
    <property type="match status" value="1"/>
</dbReference>
<evidence type="ECO:0000259" key="3">
    <source>
        <dbReference type="Pfam" id="PF10615"/>
    </source>
</evidence>
<evidence type="ECO:0000313" key="4">
    <source>
        <dbReference type="EMBL" id="POR50437.1"/>
    </source>
</evidence>